<feature type="domain" description="Transcriptional repressor PaaX-like central Cas2-like" evidence="4">
    <location>
        <begin position="92"/>
        <end position="164"/>
    </location>
</feature>
<dbReference type="PANTHER" id="PTHR30319:SF1">
    <property type="entry name" value="TRANSCRIPTIONAL REPRESSOR PAAX"/>
    <property type="match status" value="1"/>
</dbReference>
<organism evidence="5 6">
    <name type="scientific">Actinoplanes sandaracinus</name>
    <dbReference type="NCBI Taxonomy" id="3045177"/>
    <lineage>
        <taxon>Bacteria</taxon>
        <taxon>Bacillati</taxon>
        <taxon>Actinomycetota</taxon>
        <taxon>Actinomycetes</taxon>
        <taxon>Micromonosporales</taxon>
        <taxon>Micromonosporaceae</taxon>
        <taxon>Actinoplanes</taxon>
    </lineage>
</organism>
<gene>
    <name evidence="5" type="ORF">QLQ12_02460</name>
</gene>
<evidence type="ECO:0000256" key="1">
    <source>
        <dbReference type="SAM" id="MobiDB-lite"/>
    </source>
</evidence>
<dbReference type="Pfam" id="PF07848">
    <property type="entry name" value="PaaX"/>
    <property type="match status" value="1"/>
</dbReference>
<reference evidence="5 6" key="1">
    <citation type="submission" date="2023-05" db="EMBL/GenBank/DDBJ databases">
        <title>Actinoplanes sp. NEAU-A12 genome sequencing.</title>
        <authorList>
            <person name="Wang Z.-S."/>
        </authorList>
    </citation>
    <scope>NUCLEOTIDE SEQUENCE [LARGE SCALE GENOMIC DNA]</scope>
    <source>
        <strain evidence="5 6">NEAU-A12</strain>
    </source>
</reference>
<sequence length="297" mass="32316">MVANPQTLMLMLLGDFVLDRDVCVFSGSAIDALGRLGVSSHATRSTLSRMVTRGLLRRQRHGRKMYFGLTGRAAAILHDGRSRIWDTGAVNDRWDGTWTLLCFSLPEAWQRQRHDLRSQLAWSGFGPLQGGLWIAPGAVPAQDIVTGLGLSAHARVFHATAADLTDIGGMVRDAYDLPALAARYQEFLHRWEGSPPLADPIAARLTLVAEWLDAIRRDPRLPVEHLPPDWPAVRAQKLFRDLDTALLPPARSLAASLLDLQPDLVRAPPPPTAPARSAAGLGPAAPDRSVAPDTGRP</sequence>
<feature type="domain" description="Transcriptional repressor PaaX-like N-terminal" evidence="2">
    <location>
        <begin position="6"/>
        <end position="72"/>
    </location>
</feature>
<evidence type="ECO:0000259" key="4">
    <source>
        <dbReference type="Pfam" id="PF20803"/>
    </source>
</evidence>
<evidence type="ECO:0000313" key="5">
    <source>
        <dbReference type="EMBL" id="MDI6097461.1"/>
    </source>
</evidence>
<accession>A0ABT6WCJ5</accession>
<keyword evidence="6" id="KW-1185">Reference proteome</keyword>
<dbReference type="Pfam" id="PF08223">
    <property type="entry name" value="PaaX_C"/>
    <property type="match status" value="1"/>
</dbReference>
<dbReference type="Gene3D" id="1.20.58.1460">
    <property type="match status" value="1"/>
</dbReference>
<proteinExistence type="predicted"/>
<dbReference type="Gene3D" id="1.10.10.10">
    <property type="entry name" value="Winged helix-like DNA-binding domain superfamily/Winged helix DNA-binding domain"/>
    <property type="match status" value="1"/>
</dbReference>
<dbReference type="Pfam" id="PF20803">
    <property type="entry name" value="PaaX_M"/>
    <property type="match status" value="1"/>
</dbReference>
<feature type="domain" description="Transcriptional repressor PaaX-like C-terminal" evidence="3">
    <location>
        <begin position="175"/>
        <end position="253"/>
    </location>
</feature>
<evidence type="ECO:0000313" key="6">
    <source>
        <dbReference type="Proteomes" id="UP001241758"/>
    </source>
</evidence>
<name>A0ABT6WCJ5_9ACTN</name>
<dbReference type="InterPro" id="IPR048846">
    <property type="entry name" value="PaaX-like_central"/>
</dbReference>
<feature type="region of interest" description="Disordered" evidence="1">
    <location>
        <begin position="264"/>
        <end position="297"/>
    </location>
</feature>
<dbReference type="RefSeq" id="WP_282756854.1">
    <property type="nucleotide sequence ID" value="NZ_JASCTH010000001.1"/>
</dbReference>
<dbReference type="EMBL" id="JASCTH010000001">
    <property type="protein sequence ID" value="MDI6097461.1"/>
    <property type="molecule type" value="Genomic_DNA"/>
</dbReference>
<dbReference type="InterPro" id="IPR012906">
    <property type="entry name" value="PaaX-like_N"/>
</dbReference>
<dbReference type="PIRSF" id="PIRSF020623">
    <property type="entry name" value="PaaX"/>
    <property type="match status" value="1"/>
</dbReference>
<evidence type="ECO:0000259" key="3">
    <source>
        <dbReference type="Pfam" id="PF08223"/>
    </source>
</evidence>
<evidence type="ECO:0000259" key="2">
    <source>
        <dbReference type="Pfam" id="PF07848"/>
    </source>
</evidence>
<dbReference type="InterPro" id="IPR036388">
    <property type="entry name" value="WH-like_DNA-bd_sf"/>
</dbReference>
<comment type="caution">
    <text evidence="5">The sequence shown here is derived from an EMBL/GenBank/DDBJ whole genome shotgun (WGS) entry which is preliminary data.</text>
</comment>
<dbReference type="InterPro" id="IPR013225">
    <property type="entry name" value="PaaX_C"/>
</dbReference>
<dbReference type="Gene3D" id="3.30.70.2650">
    <property type="match status" value="1"/>
</dbReference>
<dbReference type="InterPro" id="IPR011965">
    <property type="entry name" value="PaaX_trns_reg"/>
</dbReference>
<dbReference type="PANTHER" id="PTHR30319">
    <property type="entry name" value="PHENYLACETIC ACID REGULATOR-RELATED TRANSCRIPTIONAL REPRESSOR"/>
    <property type="match status" value="1"/>
</dbReference>
<dbReference type="Proteomes" id="UP001241758">
    <property type="component" value="Unassembled WGS sequence"/>
</dbReference>
<protein>
    <submittedName>
        <fullName evidence="5">PaaX family transcriptional regulator C-terminal domain-containing protein</fullName>
    </submittedName>
</protein>